<accession>A0A7D6VFC7</accession>
<dbReference type="AlphaFoldDB" id="A0A7D6VFC7"/>
<keyword evidence="3" id="KW-1185">Reference proteome</keyword>
<dbReference type="Proteomes" id="UP000515512">
    <property type="component" value="Chromosome"/>
</dbReference>
<dbReference type="EMBL" id="CP059399">
    <property type="protein sequence ID" value="QLY28290.1"/>
    <property type="molecule type" value="Genomic_DNA"/>
</dbReference>
<dbReference type="RefSeq" id="WP_181579498.1">
    <property type="nucleotide sequence ID" value="NZ_CP059399.1"/>
</dbReference>
<evidence type="ECO:0000313" key="2">
    <source>
        <dbReference type="EMBL" id="QLY28290.1"/>
    </source>
</evidence>
<evidence type="ECO:0000313" key="3">
    <source>
        <dbReference type="Proteomes" id="UP000515512"/>
    </source>
</evidence>
<gene>
    <name evidence="2" type="ORF">H0264_23220</name>
</gene>
<name>A0A7D6VFC7_9NOCA</name>
<evidence type="ECO:0000256" key="1">
    <source>
        <dbReference type="SAM" id="MobiDB-lite"/>
    </source>
</evidence>
<proteinExistence type="predicted"/>
<feature type="region of interest" description="Disordered" evidence="1">
    <location>
        <begin position="1"/>
        <end position="27"/>
    </location>
</feature>
<dbReference type="KEGG" id="nhu:H0264_23220"/>
<reference evidence="2 3" key="1">
    <citation type="submission" date="2020-07" db="EMBL/GenBank/DDBJ databases">
        <authorList>
            <person name="Zhuang K."/>
            <person name="Ran Y."/>
        </authorList>
    </citation>
    <scope>NUCLEOTIDE SEQUENCE [LARGE SCALE GENOMIC DNA]</scope>
    <source>
        <strain evidence="2 3">WCH-YHL-001</strain>
    </source>
</reference>
<organism evidence="2 3">
    <name type="scientific">Nocardia huaxiensis</name>
    <dbReference type="NCBI Taxonomy" id="2755382"/>
    <lineage>
        <taxon>Bacteria</taxon>
        <taxon>Bacillati</taxon>
        <taxon>Actinomycetota</taxon>
        <taxon>Actinomycetes</taxon>
        <taxon>Mycobacteriales</taxon>
        <taxon>Nocardiaceae</taxon>
        <taxon>Nocardia</taxon>
    </lineage>
</organism>
<sequence length="51" mass="5564">MAKKSCPGDGCYGKGVKGEDDGGEFNPEFWQPDTIRILLEDLDRMLACASV</sequence>
<protein>
    <submittedName>
        <fullName evidence="2">Uncharacterized protein</fullName>
    </submittedName>
</protein>